<comment type="subcellular location">
    <subcellularLocation>
        <location evidence="4">Membrane</location>
        <topology evidence="4">Multi-pass membrane protein</topology>
    </subcellularLocation>
</comment>
<evidence type="ECO:0000256" key="3">
    <source>
        <dbReference type="ARBA" id="ARBA00001946"/>
    </source>
</evidence>
<accession>A0A0N4U0K9</accession>
<feature type="transmembrane region" description="Helical" evidence="16">
    <location>
        <begin position="603"/>
        <end position="626"/>
    </location>
</feature>
<feature type="transmembrane region" description="Helical" evidence="16">
    <location>
        <begin position="110"/>
        <end position="128"/>
    </location>
</feature>
<keyword evidence="8" id="KW-0547">Nucleotide-binding</keyword>
<evidence type="ECO:0000256" key="1">
    <source>
        <dbReference type="ARBA" id="ARBA00001436"/>
    </source>
</evidence>
<evidence type="ECO:0000256" key="8">
    <source>
        <dbReference type="ARBA" id="ARBA00022741"/>
    </source>
</evidence>
<dbReference type="STRING" id="318479.A0A0N4U0K9"/>
<evidence type="ECO:0000313" key="19">
    <source>
        <dbReference type="Proteomes" id="UP000038040"/>
    </source>
</evidence>
<dbReference type="GO" id="GO:0006171">
    <property type="term" value="P:cAMP biosynthetic process"/>
    <property type="evidence" value="ECO:0007669"/>
    <property type="project" value="UniProtKB-KW"/>
</dbReference>
<dbReference type="Pfam" id="PF00211">
    <property type="entry name" value="Guanylate_cyc"/>
    <property type="match status" value="2"/>
</dbReference>
<dbReference type="GO" id="GO:0005524">
    <property type="term" value="F:ATP binding"/>
    <property type="evidence" value="ECO:0007669"/>
    <property type="project" value="UniProtKB-KW"/>
</dbReference>
<dbReference type="InterPro" id="IPR029787">
    <property type="entry name" value="Nucleotide_cyclase"/>
</dbReference>
<feature type="transmembrane region" description="Helical" evidence="16">
    <location>
        <begin position="134"/>
        <end position="155"/>
    </location>
</feature>
<evidence type="ECO:0000256" key="10">
    <source>
        <dbReference type="ARBA" id="ARBA00022842"/>
    </source>
</evidence>
<comment type="cofactor">
    <cofactor evidence="3">
        <name>Mg(2+)</name>
        <dbReference type="ChEBI" id="CHEBI:18420"/>
    </cofactor>
</comment>
<dbReference type="GO" id="GO:0004016">
    <property type="term" value="F:adenylate cyclase activity"/>
    <property type="evidence" value="ECO:0007669"/>
    <property type="project" value="UniProtKB-EC"/>
</dbReference>
<evidence type="ECO:0000313" key="18">
    <source>
        <dbReference type="EMBL" id="VDN54480.1"/>
    </source>
</evidence>
<reference evidence="18 20" key="2">
    <citation type="submission" date="2018-11" db="EMBL/GenBank/DDBJ databases">
        <authorList>
            <consortium name="Pathogen Informatics"/>
        </authorList>
    </citation>
    <scope>NUCLEOTIDE SEQUENCE [LARGE SCALE GENOMIC DNA]</scope>
</reference>
<dbReference type="InterPro" id="IPR001054">
    <property type="entry name" value="A/G_cyclase"/>
</dbReference>
<keyword evidence="6 16" id="KW-0812">Transmembrane</keyword>
<keyword evidence="13 16" id="KW-0472">Membrane</keyword>
<dbReference type="PANTHER" id="PTHR45627">
    <property type="entry name" value="ADENYLATE CYCLASE TYPE 1"/>
    <property type="match status" value="1"/>
</dbReference>
<evidence type="ECO:0000256" key="13">
    <source>
        <dbReference type="ARBA" id="ARBA00023136"/>
    </source>
</evidence>
<dbReference type="FunFam" id="3.30.70.1230:FF:000024">
    <property type="entry name" value="ACXA, isoform A"/>
    <property type="match status" value="1"/>
</dbReference>
<dbReference type="FunFam" id="3.30.70.1230:FF:000032">
    <property type="entry name" value="Adenylyl cyclase 78C"/>
    <property type="match status" value="1"/>
</dbReference>
<keyword evidence="11 16" id="KW-1133">Transmembrane helix</keyword>
<keyword evidence="9" id="KW-0067">ATP-binding</keyword>
<comment type="catalytic activity">
    <reaction evidence="2">
        <text>ATP = 3',5'-cyclic AMP + diphosphate</text>
        <dbReference type="Rhea" id="RHEA:15389"/>
        <dbReference type="ChEBI" id="CHEBI:30616"/>
        <dbReference type="ChEBI" id="CHEBI:33019"/>
        <dbReference type="ChEBI" id="CHEBI:58165"/>
        <dbReference type="EC" id="4.6.1.1"/>
    </reaction>
</comment>
<reference evidence="21" key="1">
    <citation type="submission" date="2016-04" db="UniProtKB">
        <authorList>
            <consortium name="WormBaseParasite"/>
        </authorList>
    </citation>
    <scope>IDENTIFICATION</scope>
</reference>
<evidence type="ECO:0000256" key="12">
    <source>
        <dbReference type="ARBA" id="ARBA00022998"/>
    </source>
</evidence>
<evidence type="ECO:0000256" key="9">
    <source>
        <dbReference type="ARBA" id="ARBA00022840"/>
    </source>
</evidence>
<keyword evidence="14 15" id="KW-0456">Lyase</keyword>
<dbReference type="OrthoDB" id="6147412at2759"/>
<evidence type="ECO:0000256" key="11">
    <source>
        <dbReference type="ARBA" id="ARBA00022989"/>
    </source>
</evidence>
<dbReference type="CDD" id="cd07302">
    <property type="entry name" value="CHD"/>
    <property type="match status" value="2"/>
</dbReference>
<dbReference type="GO" id="GO:0005886">
    <property type="term" value="C:plasma membrane"/>
    <property type="evidence" value="ECO:0007669"/>
    <property type="project" value="TreeGrafter"/>
</dbReference>
<evidence type="ECO:0000256" key="14">
    <source>
        <dbReference type="ARBA" id="ARBA00023239"/>
    </source>
</evidence>
<evidence type="ECO:0000259" key="17">
    <source>
        <dbReference type="PROSITE" id="PS50125"/>
    </source>
</evidence>
<evidence type="ECO:0000256" key="16">
    <source>
        <dbReference type="SAM" id="Phobius"/>
    </source>
</evidence>
<dbReference type="Proteomes" id="UP000274756">
    <property type="component" value="Unassembled WGS sequence"/>
</dbReference>
<feature type="domain" description="Guanylate cyclase" evidence="17">
    <location>
        <begin position="689"/>
        <end position="828"/>
    </location>
</feature>
<dbReference type="GO" id="GO:0004383">
    <property type="term" value="F:guanylate cyclase activity"/>
    <property type="evidence" value="ECO:0007669"/>
    <property type="project" value="UniProtKB-EC"/>
</dbReference>
<dbReference type="Gene3D" id="3.30.70.1230">
    <property type="entry name" value="Nucleotide cyclase"/>
    <property type="match status" value="2"/>
</dbReference>
<name>A0A0N4U0K9_DRAME</name>
<keyword evidence="20" id="KW-1185">Reference proteome</keyword>
<keyword evidence="7" id="KW-0479">Metal-binding</keyword>
<comment type="similarity">
    <text evidence="15">Belongs to the adenylyl cyclase class-4/guanylyl cyclase family.</text>
</comment>
<dbReference type="InterPro" id="IPR018297">
    <property type="entry name" value="A/G_cyclase_CS"/>
</dbReference>
<evidence type="ECO:0000256" key="5">
    <source>
        <dbReference type="ARBA" id="ARBA00012201"/>
    </source>
</evidence>
<dbReference type="GO" id="GO:0035556">
    <property type="term" value="P:intracellular signal transduction"/>
    <property type="evidence" value="ECO:0007669"/>
    <property type="project" value="InterPro"/>
</dbReference>
<keyword evidence="10" id="KW-0460">Magnesium</keyword>
<feature type="domain" description="Guanylate cyclase" evidence="17">
    <location>
        <begin position="247"/>
        <end position="374"/>
    </location>
</feature>
<dbReference type="SUPFAM" id="SSF55073">
    <property type="entry name" value="Nucleotide cyclase"/>
    <property type="match status" value="2"/>
</dbReference>
<dbReference type="AlphaFoldDB" id="A0A0N4U0K9"/>
<proteinExistence type="inferred from homology"/>
<dbReference type="EMBL" id="UYYG01001150">
    <property type="protein sequence ID" value="VDN54480.1"/>
    <property type="molecule type" value="Genomic_DNA"/>
</dbReference>
<comment type="catalytic activity">
    <reaction evidence="1">
        <text>GTP = 3',5'-cyclic GMP + diphosphate</text>
        <dbReference type="Rhea" id="RHEA:13665"/>
        <dbReference type="ChEBI" id="CHEBI:33019"/>
        <dbReference type="ChEBI" id="CHEBI:37565"/>
        <dbReference type="ChEBI" id="CHEBI:57746"/>
        <dbReference type="EC" id="4.6.1.2"/>
    </reaction>
</comment>
<dbReference type="PROSITE" id="PS50125">
    <property type="entry name" value="GUANYLATE_CYCLASE_2"/>
    <property type="match status" value="2"/>
</dbReference>
<dbReference type="SMART" id="SM00044">
    <property type="entry name" value="CYCc"/>
    <property type="match status" value="2"/>
</dbReference>
<evidence type="ECO:0000313" key="21">
    <source>
        <dbReference type="WBParaSite" id="DME_0000009301-mRNA-1"/>
    </source>
</evidence>
<gene>
    <name evidence="18" type="ORF">DME_LOCUS4453</name>
</gene>
<evidence type="ECO:0000256" key="15">
    <source>
        <dbReference type="RuleBase" id="RU000405"/>
    </source>
</evidence>
<dbReference type="GO" id="GO:0007193">
    <property type="term" value="P:adenylate cyclase-inhibiting G protein-coupled receptor signaling pathway"/>
    <property type="evidence" value="ECO:0007669"/>
    <property type="project" value="TreeGrafter"/>
</dbReference>
<dbReference type="PROSITE" id="PS00452">
    <property type="entry name" value="GUANYLATE_CYCLASE_1"/>
    <property type="match status" value="2"/>
</dbReference>
<evidence type="ECO:0000256" key="6">
    <source>
        <dbReference type="ARBA" id="ARBA00022692"/>
    </source>
</evidence>
<feature type="transmembrane region" description="Helical" evidence="16">
    <location>
        <begin position="63"/>
        <end position="89"/>
    </location>
</feature>
<sequence>MSLSSQIIATPSQTTHREIRQILSRHWRAIDRARLHTFHLWLLLFSITQIAIFNYIIPKVLLHWSIACFILAIFFIIYIIFSSITIRYVEEVNFKSFFSYYLNDGRIPSLSALCSGLCMTTIFQFFILPRHRRLFFIISVAWNISHIVLVAFFLYQATLSIIGSIADSSEAGNRAEIAMKLSEAVHRRTQLESLKARQDQLLLSLIPAYLTDKVSKAIVASSSDNGKNSKNHKLFHDLHVQVHNNVSILFADIVNFTVLAAQLNAKELVRTLNELYSKFDCDAQKLQCMRIKFLGDCYYCVSGMPVNRPNHADMCVVMGLEMIKTIKQVRDATGVDVNMRIGVHTGSVLCGVLGLRKWQFDIWSDDVTLANHMESSGIAGAVHITKATKESLLGEYNIVEAYSNDPTLVALGLPTYHILPDEKTAPQRTASIYKIIGYDKMTKFSKNGFTRLSMKSKVSKMAEVWGAEAPFVGMPKRISPQAESESPQVKDLARRPQYLNTVQSMTLIENNLANFSLRNFFCVAKKLKNFFSSKSVICGLSDCIVLFFLHILLRCIVHLSTVFVLNRLPYASRCFFVAADFTVFILILCLFSSTQNSPQTTGYTLTVICVDMIFTFLLLLFIDWIINYERKVEAACNVSFKNEEREVTTMQDINKLLIENILPSNVAVKFLDSNRFVDDIYARGHDNVCVMFASIPNFKDFWSEWGTSRKLECLRLLNEIICEFDKLLSKPKFSCIEKIKTVASTYMAASGLNEQENFDDYAFRNASIMVEFAMAMNSILDQLNRDSFQNFELRIGMSCGPLVAGVIGAQKPQYDIWGNTVNLASRMDSYGEPRKIHMTNEMAKILRKGCYVMQSRGMMRVKGVLEPIETFFLELDSKRNSAISLNS</sequence>
<evidence type="ECO:0000256" key="4">
    <source>
        <dbReference type="ARBA" id="ARBA00004141"/>
    </source>
</evidence>
<dbReference type="GO" id="GO:0046872">
    <property type="term" value="F:metal ion binding"/>
    <property type="evidence" value="ECO:0007669"/>
    <property type="project" value="UniProtKB-KW"/>
</dbReference>
<feature type="transmembrane region" description="Helical" evidence="16">
    <location>
        <begin position="38"/>
        <end position="57"/>
    </location>
</feature>
<protein>
    <recommendedName>
        <fullName evidence="5">adenylate cyclase</fullName>
        <ecNumber evidence="5">4.6.1.1</ecNumber>
    </recommendedName>
</protein>
<dbReference type="GO" id="GO:0007189">
    <property type="term" value="P:adenylate cyclase-activating G protein-coupled receptor signaling pathway"/>
    <property type="evidence" value="ECO:0007669"/>
    <property type="project" value="TreeGrafter"/>
</dbReference>
<feature type="transmembrane region" description="Helical" evidence="16">
    <location>
        <begin position="536"/>
        <end position="564"/>
    </location>
</feature>
<dbReference type="PANTHER" id="PTHR45627:SF12">
    <property type="entry name" value="ADENYLATE CYCLASE TYPE 2"/>
    <property type="match status" value="1"/>
</dbReference>
<keyword evidence="12" id="KW-0115">cAMP biosynthesis</keyword>
<dbReference type="EC" id="4.6.1.1" evidence="5"/>
<evidence type="ECO:0000256" key="7">
    <source>
        <dbReference type="ARBA" id="ARBA00022723"/>
    </source>
</evidence>
<evidence type="ECO:0000313" key="20">
    <source>
        <dbReference type="Proteomes" id="UP000274756"/>
    </source>
</evidence>
<evidence type="ECO:0000256" key="2">
    <source>
        <dbReference type="ARBA" id="ARBA00001593"/>
    </source>
</evidence>
<feature type="transmembrane region" description="Helical" evidence="16">
    <location>
        <begin position="570"/>
        <end position="591"/>
    </location>
</feature>
<dbReference type="WBParaSite" id="DME_0000009301-mRNA-1">
    <property type="protein sequence ID" value="DME_0000009301-mRNA-1"/>
    <property type="gene ID" value="DME_0000009301"/>
</dbReference>
<dbReference type="Proteomes" id="UP000038040">
    <property type="component" value="Unplaced"/>
</dbReference>
<organism evidence="19 21">
    <name type="scientific">Dracunculus medinensis</name>
    <name type="common">Guinea worm</name>
    <dbReference type="NCBI Taxonomy" id="318479"/>
    <lineage>
        <taxon>Eukaryota</taxon>
        <taxon>Metazoa</taxon>
        <taxon>Ecdysozoa</taxon>
        <taxon>Nematoda</taxon>
        <taxon>Chromadorea</taxon>
        <taxon>Rhabditida</taxon>
        <taxon>Spirurina</taxon>
        <taxon>Dracunculoidea</taxon>
        <taxon>Dracunculidae</taxon>
        <taxon>Dracunculus</taxon>
    </lineage>
</organism>